<feature type="non-terminal residue" evidence="1">
    <location>
        <position position="1"/>
    </location>
</feature>
<name>F6L726_9NOSO</name>
<accession>F6L726</accession>
<dbReference type="SUPFAM" id="SSF64484">
    <property type="entry name" value="beta and beta-prime subunits of DNA dependent RNA-polymerase"/>
    <property type="match status" value="1"/>
</dbReference>
<protein>
    <submittedName>
        <fullName evidence="1">DNA dependent RNA polymerase</fullName>
    </submittedName>
</protein>
<proteinExistence type="predicted"/>
<dbReference type="EMBL" id="HQ836232">
    <property type="protein sequence ID" value="AEF33339.1"/>
    <property type="molecule type" value="Genomic_DNA"/>
</dbReference>
<reference evidence="1" key="1">
    <citation type="submission" date="2010-12" db="EMBL/GenBank/DDBJ databases">
        <title>Polyphasic characterization of local cyanobacterial isolates of Eastern UP and Western Bihar.</title>
        <authorList>
            <person name="Kumari N."/>
            <person name="Rai L.C."/>
            <person name="Narayan O.P."/>
        </authorList>
    </citation>
    <scope>NUCLEOTIDE SEQUENCE</scope>
    <source>
        <strain evidence="1">LCRNK.11</strain>
    </source>
</reference>
<evidence type="ECO:0000313" key="1">
    <source>
        <dbReference type="EMBL" id="AEF33339.1"/>
    </source>
</evidence>
<dbReference type="AlphaFoldDB" id="F6L726"/>
<feature type="non-terminal residue" evidence="1">
    <location>
        <position position="304"/>
    </location>
</feature>
<sequence length="304" mass="35379">HCFLERCVRMRRCCQRRSCKSSYRVRPYTGNTAAQYSALAGTTVPVEIPLLSGDGCCRCSKSQPSCSRCLPTAPAPSCTRHRWRRDRWLRALQTAALCLRERLCIVSERCGVEVTESRVRRHRMGYIKLAAPVAHVWYLKGIPSYISILLDMPLRDVEQIVYFNSYVVLSPGNAETLTYKQLLSEDQWLEIEDQIYSEDSQLQGVEVGIGAEALLRLLADINLEQEAESLREEIGSAKGQNRGHCLYRCCKYMMPHLEKLHHELLRKYYLNHLDQRYYNLFLHHHLSINFQLRLYYLQHFQCTS</sequence>
<organism evidence="1">
    <name type="scientific">Nostoc sp. LCRNK_11</name>
    <dbReference type="NCBI Taxonomy" id="1002851"/>
    <lineage>
        <taxon>Bacteria</taxon>
        <taxon>Bacillati</taxon>
        <taxon>Cyanobacteriota</taxon>
        <taxon>Cyanophyceae</taxon>
        <taxon>Nostocales</taxon>
        <taxon>Nostocaceae</taxon>
        <taxon>Nostoc</taxon>
    </lineage>
</organism>
<gene>
    <name evidence="1" type="primary">rpo</name>
</gene>